<accession>A0A8D2LD36</accession>
<feature type="disulfide bond" evidence="6">
    <location>
        <begin position="107"/>
        <end position="125"/>
    </location>
</feature>
<dbReference type="SMART" id="SM00792">
    <property type="entry name" value="Agouti"/>
    <property type="match status" value="1"/>
</dbReference>
<dbReference type="GO" id="GO:2000253">
    <property type="term" value="P:positive regulation of feeding behavior"/>
    <property type="evidence" value="ECO:0007669"/>
    <property type="project" value="TreeGrafter"/>
</dbReference>
<dbReference type="GO" id="GO:0008343">
    <property type="term" value="P:adult feeding behavior"/>
    <property type="evidence" value="ECO:0007669"/>
    <property type="project" value="TreeGrafter"/>
</dbReference>
<name>A0A8D2LD36_VARKO</name>
<dbReference type="PANTHER" id="PTHR16551">
    <property type="entry name" value="AGOUTI RELATED"/>
    <property type="match status" value="1"/>
</dbReference>
<proteinExistence type="predicted"/>
<evidence type="ECO:0000259" key="7">
    <source>
        <dbReference type="PROSITE" id="PS51150"/>
    </source>
</evidence>
<dbReference type="Ensembl" id="ENSVKKT00000020840.1">
    <property type="protein sequence ID" value="ENSVKKP00000020336.1"/>
    <property type="gene ID" value="ENSVKKG00000013709.1"/>
</dbReference>
<dbReference type="GO" id="GO:0005615">
    <property type="term" value="C:extracellular space"/>
    <property type="evidence" value="ECO:0007669"/>
    <property type="project" value="TreeGrafter"/>
</dbReference>
<evidence type="ECO:0000313" key="8">
    <source>
        <dbReference type="Ensembl" id="ENSVKKP00000020336.1"/>
    </source>
</evidence>
<dbReference type="GO" id="GO:0005184">
    <property type="term" value="F:neuropeptide hormone activity"/>
    <property type="evidence" value="ECO:0007669"/>
    <property type="project" value="TreeGrafter"/>
</dbReference>
<dbReference type="Gene3D" id="4.10.760.10">
    <property type="entry name" value="Agouti domain"/>
    <property type="match status" value="1"/>
</dbReference>
<dbReference type="Pfam" id="PF05039">
    <property type="entry name" value="Agouti"/>
    <property type="match status" value="1"/>
</dbReference>
<dbReference type="InterPro" id="IPR007733">
    <property type="entry name" value="Agouti"/>
</dbReference>
<feature type="domain" description="Agouti" evidence="7">
    <location>
        <begin position="93"/>
        <end position="134"/>
    </location>
</feature>
<dbReference type="PROSITE" id="PS51150">
    <property type="entry name" value="AGOUTI_2"/>
    <property type="match status" value="1"/>
</dbReference>
<sequence>MGKEAGPILHAGSCTSAQASRILAGSPGGELLLCSRPTLRRPCVRVCMSHVPAMAPEAPCPCRRQQATVKEHHRIALQAQGREERSPRSPRRCVRLQESCLGHKLPCCDPCAACYCRFFNANCFCKKFTNTFSCGRN</sequence>
<dbReference type="PANTHER" id="PTHR16551:SF4">
    <property type="entry name" value="AGOUTI-RELATED PROTEIN"/>
    <property type="match status" value="1"/>
</dbReference>
<feature type="disulfide bond" evidence="6">
    <location>
        <begin position="116"/>
        <end position="123"/>
    </location>
</feature>
<keyword evidence="3" id="KW-0732">Signal</keyword>
<evidence type="ECO:0000256" key="4">
    <source>
        <dbReference type="ARBA" id="ARBA00022854"/>
    </source>
</evidence>
<dbReference type="GO" id="GO:0070996">
    <property type="term" value="F:type 1 melanocortin receptor binding"/>
    <property type="evidence" value="ECO:0007669"/>
    <property type="project" value="TreeGrafter"/>
</dbReference>
<dbReference type="Proteomes" id="UP000694545">
    <property type="component" value="Unplaced"/>
</dbReference>
<keyword evidence="2" id="KW-0964">Secreted</keyword>
<comment type="caution">
    <text evidence="6">Lacks conserved residue(s) required for the propagation of feature annotation.</text>
</comment>
<dbReference type="PROSITE" id="PS60024">
    <property type="entry name" value="AGOUTI_1"/>
    <property type="match status" value="1"/>
</dbReference>
<organism evidence="8 9">
    <name type="scientific">Varanus komodoensis</name>
    <name type="common">Komodo dragon</name>
    <dbReference type="NCBI Taxonomy" id="61221"/>
    <lineage>
        <taxon>Eukaryota</taxon>
        <taxon>Metazoa</taxon>
        <taxon>Chordata</taxon>
        <taxon>Craniata</taxon>
        <taxon>Vertebrata</taxon>
        <taxon>Euteleostomi</taxon>
        <taxon>Lepidosauria</taxon>
        <taxon>Squamata</taxon>
        <taxon>Bifurcata</taxon>
        <taxon>Unidentata</taxon>
        <taxon>Episquamata</taxon>
        <taxon>Toxicofera</taxon>
        <taxon>Anguimorpha</taxon>
        <taxon>Paleoanguimorpha</taxon>
        <taxon>Varanoidea</taxon>
        <taxon>Varanidae</taxon>
        <taxon>Varanus</taxon>
    </lineage>
</organism>
<evidence type="ECO:0000256" key="2">
    <source>
        <dbReference type="ARBA" id="ARBA00022525"/>
    </source>
</evidence>
<comment type="subcellular location">
    <subcellularLocation>
        <location evidence="1">Secreted</location>
    </subcellularLocation>
</comment>
<dbReference type="GO" id="GO:0009755">
    <property type="term" value="P:hormone-mediated signaling pathway"/>
    <property type="evidence" value="ECO:0007669"/>
    <property type="project" value="InterPro"/>
</dbReference>
<keyword evidence="5 6" id="KW-1015">Disulfide bond</keyword>
<dbReference type="InterPro" id="IPR036836">
    <property type="entry name" value="Agouti_dom_sf"/>
</dbReference>
<feature type="disulfide bond" evidence="6">
    <location>
        <begin position="93"/>
        <end position="108"/>
    </location>
</feature>
<keyword evidence="4" id="KW-0960">Knottin</keyword>
<evidence type="ECO:0000313" key="9">
    <source>
        <dbReference type="Proteomes" id="UP000694545"/>
    </source>
</evidence>
<evidence type="ECO:0000256" key="1">
    <source>
        <dbReference type="ARBA" id="ARBA00004613"/>
    </source>
</evidence>
<dbReference type="AlphaFoldDB" id="A0A8D2LD36"/>
<evidence type="ECO:0000256" key="5">
    <source>
        <dbReference type="ARBA" id="ARBA00023157"/>
    </source>
</evidence>
<evidence type="ECO:0000256" key="6">
    <source>
        <dbReference type="PROSITE-ProRule" id="PRU00494"/>
    </source>
</evidence>
<dbReference type="InterPro" id="IPR027300">
    <property type="entry name" value="Agouti_dom"/>
</dbReference>
<feature type="disulfide bond" evidence="6">
    <location>
        <begin position="100"/>
        <end position="114"/>
    </location>
</feature>
<dbReference type="GO" id="GO:0007218">
    <property type="term" value="P:neuropeptide signaling pathway"/>
    <property type="evidence" value="ECO:0007669"/>
    <property type="project" value="TreeGrafter"/>
</dbReference>
<evidence type="ECO:0000256" key="3">
    <source>
        <dbReference type="ARBA" id="ARBA00022729"/>
    </source>
</evidence>
<reference evidence="8" key="2">
    <citation type="submission" date="2025-09" db="UniProtKB">
        <authorList>
            <consortium name="Ensembl"/>
        </authorList>
    </citation>
    <scope>IDENTIFICATION</scope>
</reference>
<keyword evidence="9" id="KW-1185">Reference proteome</keyword>
<protein>
    <recommendedName>
        <fullName evidence="7">Agouti domain-containing protein</fullName>
    </recommendedName>
</protein>
<reference evidence="8" key="1">
    <citation type="submission" date="2025-08" db="UniProtKB">
        <authorList>
            <consortium name="Ensembl"/>
        </authorList>
    </citation>
    <scope>IDENTIFICATION</scope>
</reference>
<dbReference type="SUPFAM" id="SSF57055">
    <property type="entry name" value="Agouti-related protein"/>
    <property type="match status" value="1"/>
</dbReference>